<evidence type="ECO:0000313" key="1">
    <source>
        <dbReference type="EMBL" id="KOS47100.1"/>
    </source>
</evidence>
<comment type="caution">
    <text evidence="1">The sequence shown here is derived from an EMBL/GenBank/DDBJ whole genome shotgun (WGS) entry which is preliminary data.</text>
</comment>
<dbReference type="OrthoDB" id="5424209at2759"/>
<reference evidence="1 2" key="1">
    <citation type="submission" date="2015-08" db="EMBL/GenBank/DDBJ databases">
        <title>Genome sequencing of Penicillium nordicum.</title>
        <authorList>
            <person name="Nguyen H.D."/>
            <person name="Seifert K.A."/>
        </authorList>
    </citation>
    <scope>NUCLEOTIDE SEQUENCE [LARGE SCALE GENOMIC DNA]</scope>
    <source>
        <strain evidence="1 2">DAOMC 185683</strain>
    </source>
</reference>
<protein>
    <submittedName>
        <fullName evidence="1">Uncharacterized protein</fullName>
    </submittedName>
</protein>
<accession>A0A0M8PGB4</accession>
<dbReference type="EMBL" id="LHQQ01000020">
    <property type="protein sequence ID" value="KOS47100.1"/>
    <property type="molecule type" value="Genomic_DNA"/>
</dbReference>
<keyword evidence="2" id="KW-1185">Reference proteome</keyword>
<organism evidence="1 2">
    <name type="scientific">Penicillium nordicum</name>
    <dbReference type="NCBI Taxonomy" id="229535"/>
    <lineage>
        <taxon>Eukaryota</taxon>
        <taxon>Fungi</taxon>
        <taxon>Dikarya</taxon>
        <taxon>Ascomycota</taxon>
        <taxon>Pezizomycotina</taxon>
        <taxon>Eurotiomycetes</taxon>
        <taxon>Eurotiomycetidae</taxon>
        <taxon>Eurotiales</taxon>
        <taxon>Aspergillaceae</taxon>
        <taxon>Penicillium</taxon>
    </lineage>
</organism>
<sequence>MPDRPNPNIWYEAARQIQSELEGDIWGISVELIEEKLYTGMYCFPVESTHTIRPKWLSIAEYILSHCDTRDWACLECWRYGTDRVTERNPVTVIVEVNKTHTNPSIKSARDIHEVLVFFNESGVDVLFQTNAKWPL</sequence>
<name>A0A0M8PGB4_9EURO</name>
<evidence type="ECO:0000313" key="2">
    <source>
        <dbReference type="Proteomes" id="UP000037696"/>
    </source>
</evidence>
<gene>
    <name evidence="1" type="ORF">ACN38_g1928</name>
</gene>
<proteinExistence type="predicted"/>
<dbReference type="AlphaFoldDB" id="A0A0M8PGB4"/>
<dbReference type="STRING" id="229535.A0A0M8PGB4"/>
<dbReference type="Proteomes" id="UP000037696">
    <property type="component" value="Unassembled WGS sequence"/>
</dbReference>